<dbReference type="PANTHER" id="PTHR45527">
    <property type="entry name" value="NONRIBOSOMAL PEPTIDE SYNTHETASE"/>
    <property type="match status" value="1"/>
</dbReference>
<feature type="domain" description="Condensation" evidence="2">
    <location>
        <begin position="181"/>
        <end position="423"/>
    </location>
</feature>
<evidence type="ECO:0000256" key="1">
    <source>
        <dbReference type="SAM" id="MobiDB-lite"/>
    </source>
</evidence>
<comment type="caution">
    <text evidence="3">The sequence shown here is derived from an EMBL/GenBank/DDBJ whole genome shotgun (WGS) entry which is preliminary data.</text>
</comment>
<dbReference type="Gene3D" id="3.30.559.30">
    <property type="entry name" value="Nonribosomal peptide synthetase, condensation domain"/>
    <property type="match status" value="1"/>
</dbReference>
<feature type="region of interest" description="Disordered" evidence="1">
    <location>
        <begin position="619"/>
        <end position="664"/>
    </location>
</feature>
<evidence type="ECO:0000313" key="4">
    <source>
        <dbReference type="Proteomes" id="UP001339911"/>
    </source>
</evidence>
<gene>
    <name evidence="3" type="ORF">V1634_34810</name>
</gene>
<dbReference type="PANTHER" id="PTHR45527:SF1">
    <property type="entry name" value="FATTY ACID SYNTHASE"/>
    <property type="match status" value="1"/>
</dbReference>
<organism evidence="3 4">
    <name type="scientific">Plantactinospora veratri</name>
    <dbReference type="NCBI Taxonomy" id="1436122"/>
    <lineage>
        <taxon>Bacteria</taxon>
        <taxon>Bacillati</taxon>
        <taxon>Actinomycetota</taxon>
        <taxon>Actinomycetes</taxon>
        <taxon>Micromonosporales</taxon>
        <taxon>Micromonosporaceae</taxon>
        <taxon>Plantactinospora</taxon>
    </lineage>
</organism>
<evidence type="ECO:0000313" key="3">
    <source>
        <dbReference type="EMBL" id="MEE6311993.1"/>
    </source>
</evidence>
<proteinExistence type="predicted"/>
<protein>
    <submittedName>
        <fullName evidence="3">Condensation domain-containing protein</fullName>
    </submittedName>
</protein>
<dbReference type="RefSeq" id="WP_331211874.1">
    <property type="nucleotide sequence ID" value="NZ_JAZGQL010000040.1"/>
</dbReference>
<reference evidence="3 4" key="1">
    <citation type="submission" date="2024-01" db="EMBL/GenBank/DDBJ databases">
        <title>Genome insights into Plantactinospora veratri sp. nov.</title>
        <authorList>
            <person name="Wang L."/>
        </authorList>
    </citation>
    <scope>NUCLEOTIDE SEQUENCE [LARGE SCALE GENOMIC DNA]</scope>
    <source>
        <strain evidence="3 4">NEAU-FHS4</strain>
    </source>
</reference>
<sequence>MTGVRTGPLTWGQHIFWFYNHPWREKSHQPPEFSRSLEIPEGTTVSALQDALNRCVQKFESLRTTYSRPDTAPPRQHVLASYEPPVLSFEQARREEFSIFDRPAVRVAVPDPHREVGRAYLVVNQLDLDWLSFAIVKRLVECDLARGRQGPAPEFNASFHNIDLARWESGQVAQSTRRIEWMRDLRRRIPRNVMPVRQHGYPAGDAGRSVVAVARVPDILPRVEALARRCRVTVPTVVHAVIGLLLAGWLRRNDVYLYSEVANRWQPETLHMVGRAATVVICEVRADPAQTARRLLVETHKGLLKAYWHSQRDFGAWRMDGVREDAEFGSSFALPVVVDYADGLGGPPERAQHVDQETVTVQTRDGGANESNFHLTPQGAGLRIELTADTSAFSPEEAASALRLLAQLLRTVSDEPEMPVADLLRLVTLGPPRGVEGLARLGESRFDAELIRRRMAEFHGVEQAGVFVDGSAGSPVRAHLAGSAVDLTGLHEHMMLAAAGSPLIHLPTSYRLVRTAPDEAAGEAGWLAREATAELRPSDGYRPTVDDDERIRALVRVFESRHPGSACDPARCYAQAGGEYLLVPSMMVGLREAGFEGAEPADFVSLASLATVARKLRRRPDAAVGGDGSAAPVVQPGGPPSCTPGRRADPAGGVPGMVATGGSV</sequence>
<keyword evidence="4" id="KW-1185">Reference proteome</keyword>
<accession>A0ABU7SPU4</accession>
<dbReference type="Gene3D" id="3.30.559.10">
    <property type="entry name" value="Chloramphenicol acetyltransferase-like domain"/>
    <property type="match status" value="1"/>
</dbReference>
<dbReference type="InterPro" id="IPR001242">
    <property type="entry name" value="Condensation_dom"/>
</dbReference>
<dbReference type="Proteomes" id="UP001339911">
    <property type="component" value="Unassembled WGS sequence"/>
</dbReference>
<name>A0ABU7SPU4_9ACTN</name>
<evidence type="ECO:0000259" key="2">
    <source>
        <dbReference type="Pfam" id="PF00668"/>
    </source>
</evidence>
<dbReference type="InterPro" id="IPR023213">
    <property type="entry name" value="CAT-like_dom_sf"/>
</dbReference>
<dbReference type="SUPFAM" id="SSF52777">
    <property type="entry name" value="CoA-dependent acyltransferases"/>
    <property type="match status" value="2"/>
</dbReference>
<dbReference type="EMBL" id="JAZGQL010000040">
    <property type="protein sequence ID" value="MEE6311993.1"/>
    <property type="molecule type" value="Genomic_DNA"/>
</dbReference>
<dbReference type="Pfam" id="PF00668">
    <property type="entry name" value="Condensation"/>
    <property type="match status" value="1"/>
</dbReference>